<proteinExistence type="predicted"/>
<dbReference type="SUPFAM" id="SSF56300">
    <property type="entry name" value="Metallo-dependent phosphatases"/>
    <property type="match status" value="1"/>
</dbReference>
<organism evidence="2 3">
    <name type="scientific">Planotetraspora phitsanulokensis</name>
    <dbReference type="NCBI Taxonomy" id="575192"/>
    <lineage>
        <taxon>Bacteria</taxon>
        <taxon>Bacillati</taxon>
        <taxon>Actinomycetota</taxon>
        <taxon>Actinomycetes</taxon>
        <taxon>Streptosporangiales</taxon>
        <taxon>Streptosporangiaceae</taxon>
        <taxon>Planotetraspora</taxon>
    </lineage>
</organism>
<comment type="caution">
    <text evidence="2">The sequence shown here is derived from an EMBL/GenBank/DDBJ whole genome shotgun (WGS) entry which is preliminary data.</text>
</comment>
<dbReference type="AlphaFoldDB" id="A0A8J3UAL0"/>
<feature type="signal peptide" evidence="1">
    <location>
        <begin position="1"/>
        <end position="24"/>
    </location>
</feature>
<reference evidence="2 3" key="1">
    <citation type="submission" date="2021-01" db="EMBL/GenBank/DDBJ databases">
        <title>Whole genome shotgun sequence of Planotetraspora phitsanulokensis NBRC 104273.</title>
        <authorList>
            <person name="Komaki H."/>
            <person name="Tamura T."/>
        </authorList>
    </citation>
    <scope>NUCLEOTIDE SEQUENCE [LARGE SCALE GENOMIC DNA]</scope>
    <source>
        <strain evidence="2 3">NBRC 104273</strain>
    </source>
</reference>
<dbReference type="RefSeq" id="WP_204071330.1">
    <property type="nucleotide sequence ID" value="NZ_BAABHI010000017.1"/>
</dbReference>
<evidence type="ECO:0000313" key="3">
    <source>
        <dbReference type="Proteomes" id="UP000622547"/>
    </source>
</evidence>
<sequence>MRKTAMLAAAAATLALGTMSPAMAAPSHGHVFTLAIYGDAPYGTTPTDTAEFQATPGFVDSINNDPQVSLIAHVGDIHSGKQYCTQVYDQSVYNLWAKYQKPMVYTPGDNEWTDCHKAAEGGGTYSSATQQINYVLDQVTHQPVDYASGNPAANLDLVRSIFFSKPGSTLGNGKQHVLSQAQVYDRAHPTDSKFVENVMWQQKGIQFVTLNIPGGSNNDTDVWYGAPSQSAAQKNEVAERTAADLRWLDRAFSQAREDGAKSVVIFTQADMWDLDGNTLAHLTEYEPFVASIASNTKKFGKSVLLFNGDSHVYKSDNPLSPSAPCVDEAGACTSVASSHPGYDVPNFHRVVVHGSTFPLEWLKLTIDTKANHPASADAFGPFSWQRMTQS</sequence>
<name>A0A8J3UAL0_9ACTN</name>
<keyword evidence="1" id="KW-0732">Signal</keyword>
<feature type="chain" id="PRO_5035288603" description="Calcineurin-like phosphoesterase domain-containing protein" evidence="1">
    <location>
        <begin position="25"/>
        <end position="390"/>
    </location>
</feature>
<accession>A0A8J3UAL0</accession>
<evidence type="ECO:0008006" key="4">
    <source>
        <dbReference type="Google" id="ProtNLM"/>
    </source>
</evidence>
<protein>
    <recommendedName>
        <fullName evidence="4">Calcineurin-like phosphoesterase domain-containing protein</fullName>
    </recommendedName>
</protein>
<dbReference type="InterPro" id="IPR029052">
    <property type="entry name" value="Metallo-depent_PP-like"/>
</dbReference>
<evidence type="ECO:0000256" key="1">
    <source>
        <dbReference type="SAM" id="SignalP"/>
    </source>
</evidence>
<dbReference type="EMBL" id="BOOP01000002">
    <property type="protein sequence ID" value="GII35565.1"/>
    <property type="molecule type" value="Genomic_DNA"/>
</dbReference>
<gene>
    <name evidence="2" type="ORF">Pph01_05680</name>
</gene>
<evidence type="ECO:0000313" key="2">
    <source>
        <dbReference type="EMBL" id="GII35565.1"/>
    </source>
</evidence>
<keyword evidence="3" id="KW-1185">Reference proteome</keyword>
<dbReference type="Proteomes" id="UP000622547">
    <property type="component" value="Unassembled WGS sequence"/>
</dbReference>